<dbReference type="Proteomes" id="UP000605970">
    <property type="component" value="Unassembled WGS sequence"/>
</dbReference>
<dbReference type="CDD" id="cd12425">
    <property type="entry name" value="RRM4_PTBP1_like"/>
    <property type="match status" value="1"/>
</dbReference>
<dbReference type="EMBL" id="JABEBT010000119">
    <property type="protein sequence ID" value="KAF7631086.1"/>
    <property type="molecule type" value="Genomic_DNA"/>
</dbReference>
<keyword evidence="6" id="KW-1185">Reference proteome</keyword>
<dbReference type="PROSITE" id="PS50102">
    <property type="entry name" value="RRM"/>
    <property type="match status" value="1"/>
</dbReference>
<dbReference type="Pfam" id="PF13893">
    <property type="entry name" value="RRM_5"/>
    <property type="match status" value="1"/>
</dbReference>
<dbReference type="Pfam" id="PF11835">
    <property type="entry name" value="RRM_8"/>
    <property type="match status" value="1"/>
</dbReference>
<name>A0A8S9ZF52_9BILA</name>
<dbReference type="PANTHER" id="PTHR15592">
    <property type="entry name" value="MATRIN 3/NUCLEAR PROTEIN 220-RELATED"/>
    <property type="match status" value="1"/>
</dbReference>
<dbReference type="Gene3D" id="3.30.70.330">
    <property type="match status" value="3"/>
</dbReference>
<organism evidence="5 6">
    <name type="scientific">Meloidogyne graminicola</name>
    <dbReference type="NCBI Taxonomy" id="189291"/>
    <lineage>
        <taxon>Eukaryota</taxon>
        <taxon>Metazoa</taxon>
        <taxon>Ecdysozoa</taxon>
        <taxon>Nematoda</taxon>
        <taxon>Chromadorea</taxon>
        <taxon>Rhabditida</taxon>
        <taxon>Tylenchina</taxon>
        <taxon>Tylenchomorpha</taxon>
        <taxon>Tylenchoidea</taxon>
        <taxon>Meloidogynidae</taxon>
        <taxon>Meloidogyninae</taxon>
        <taxon>Meloidogyne</taxon>
    </lineage>
</organism>
<accession>A0A8S9ZF52</accession>
<keyword evidence="1" id="KW-0677">Repeat</keyword>
<evidence type="ECO:0000256" key="1">
    <source>
        <dbReference type="ARBA" id="ARBA00022737"/>
    </source>
</evidence>
<evidence type="ECO:0000256" key="3">
    <source>
        <dbReference type="PROSITE-ProRule" id="PRU00176"/>
    </source>
</evidence>
<reference evidence="5" key="1">
    <citation type="journal article" date="2020" name="Ecol. Evol.">
        <title>Genome structure and content of the rice root-knot nematode (Meloidogyne graminicola).</title>
        <authorList>
            <person name="Phan N.T."/>
            <person name="Danchin E.G.J."/>
            <person name="Klopp C."/>
            <person name="Perfus-Barbeoch L."/>
            <person name="Kozlowski D.K."/>
            <person name="Koutsovoulos G.D."/>
            <person name="Lopez-Roques C."/>
            <person name="Bouchez O."/>
            <person name="Zahm M."/>
            <person name="Besnard G."/>
            <person name="Bellafiore S."/>
        </authorList>
    </citation>
    <scope>NUCLEOTIDE SEQUENCE</scope>
    <source>
        <strain evidence="5">VN-18</strain>
    </source>
</reference>
<proteinExistence type="predicted"/>
<dbReference type="SMART" id="SM00360">
    <property type="entry name" value="RRM"/>
    <property type="match status" value="2"/>
</dbReference>
<dbReference type="GO" id="GO:0003723">
    <property type="term" value="F:RNA binding"/>
    <property type="evidence" value="ECO:0007669"/>
    <property type="project" value="UniProtKB-UniRule"/>
</dbReference>
<comment type="caution">
    <text evidence="5">The sequence shown here is derived from an EMBL/GenBank/DDBJ whole genome shotgun (WGS) entry which is preliminary data.</text>
</comment>
<dbReference type="SUPFAM" id="SSF54928">
    <property type="entry name" value="RNA-binding domain, RBD"/>
    <property type="match status" value="3"/>
</dbReference>
<evidence type="ECO:0000256" key="2">
    <source>
        <dbReference type="ARBA" id="ARBA00022884"/>
    </source>
</evidence>
<gene>
    <name evidence="5" type="ORF">Mgra_00008676</name>
</gene>
<keyword evidence="2 3" id="KW-0694">RNA-binding</keyword>
<dbReference type="InterPro" id="IPR021790">
    <property type="entry name" value="PTBP1-like_RRM2"/>
</dbReference>
<dbReference type="InterPro" id="IPR035979">
    <property type="entry name" value="RBD_domain_sf"/>
</dbReference>
<dbReference type="InterPro" id="IPR012677">
    <property type="entry name" value="Nucleotide-bd_a/b_plait_sf"/>
</dbReference>
<evidence type="ECO:0000259" key="4">
    <source>
        <dbReference type="PROSITE" id="PS50102"/>
    </source>
</evidence>
<protein>
    <submittedName>
        <fullName evidence="5">RRM domain-containing protein</fullName>
    </submittedName>
</protein>
<evidence type="ECO:0000313" key="6">
    <source>
        <dbReference type="Proteomes" id="UP000605970"/>
    </source>
</evidence>
<evidence type="ECO:0000313" key="5">
    <source>
        <dbReference type="EMBL" id="KAF7631086.1"/>
    </source>
</evidence>
<dbReference type="AlphaFoldDB" id="A0A8S9ZF52"/>
<dbReference type="OrthoDB" id="296632at2759"/>
<dbReference type="InterPro" id="IPR000504">
    <property type="entry name" value="RRM_dom"/>
</dbReference>
<sequence length="425" mass="47348">MISTFHHHQQVAAMAAAAANAAHLPQNKEENGNTINISINENGRNDKINGTGGLELNNNNINEYSHYGDSTKFTTINNNNNNSSNNDCSNGGNRLVQTMNGTISQSYQDLSSCVQYQPNSILRIIIECMLYPVTLDVLYMIFSRYGKVLRIITFNKNNSFQALIQLSESNAAMNAKNSLDGLNIYNGCCTLNIEFSKLNTLNVKYNNDKSRDYTNPNLPSGELTYEQKLQLILQNAQLTDLLTAAAAGGGQLLSNNLNGIVLNTSFQSNTTAVVLVSNLDETVSVYGDVIRVKILFNKKDNALIQYSDIQQAQLGQPDAGLTKEFISSSLHRFKKPGSKNYMNIYPPCSTLHLSNIPNGMDEHQLLEIFKEFKITEFKFFQKDHKMALVQLEDIENAVSFLIAMHNHKLAENAHLRVSFSKKGMN</sequence>
<feature type="domain" description="RRM" evidence="4">
    <location>
        <begin position="349"/>
        <end position="422"/>
    </location>
</feature>